<geneLocation type="plastid" evidence="1"/>
<dbReference type="InterPro" id="IPR036866">
    <property type="entry name" value="RibonucZ/Hydroxyglut_hydro"/>
</dbReference>
<dbReference type="RefSeq" id="YP_009293923.1">
    <property type="nucleotide sequence ID" value="NC_031145.1"/>
</dbReference>
<dbReference type="PANTHER" id="PTHR46018">
    <property type="entry name" value="ZINC PHOSPHODIESTERASE ELAC PROTEIN 1"/>
    <property type="match status" value="1"/>
</dbReference>
<reference evidence="1" key="1">
    <citation type="journal article" date="2016" name="BMC Biol.">
        <title>Parallel evolution of highly conserved plastid genome architecture in red seaweeds and seed plants.</title>
        <authorList>
            <person name="Lee J."/>
            <person name="Cho C.H."/>
            <person name="Park S.I."/>
            <person name="Choi J.W."/>
            <person name="Song H.S."/>
            <person name="West J.A."/>
            <person name="Bhattacharya D."/>
            <person name="Yoon H.S."/>
        </authorList>
    </citation>
    <scope>NUCLEOTIDE SEQUENCE</scope>
</reference>
<protein>
    <submittedName>
        <fullName evidence="1">Uncharacterized protein</fullName>
    </submittedName>
</protein>
<dbReference type="GO" id="GO:0042781">
    <property type="term" value="F:3'-tRNA processing endoribonuclease activity"/>
    <property type="evidence" value="ECO:0007669"/>
    <property type="project" value="TreeGrafter"/>
</dbReference>
<keyword evidence="1" id="KW-0934">Plastid</keyword>
<evidence type="ECO:0000313" key="1">
    <source>
        <dbReference type="EMBL" id="AOM65611.1"/>
    </source>
</evidence>
<sequence>MDITNLTRNNLLIDQKSYLAISFVLKLRQQGDIWLFNCSEGCQHILTRKQIKISQISKIIITELHISNITGLLGLLSSLSLSSRIKTLHIYGPPGLEKYVEFGRKYSQTNFRYKLHIHKLSTGLIVNHPVYQIYSFANYLSHSQLEFLIISKEKIGKFNLDKAEYFNIIPGPLYGKLKIGNDFLLPDGSIISGGNFTGEYDLGYKISFILKLYYKRKSIEIGWKSQVLIC</sequence>
<organism evidence="1">
    <name type="scientific">Ahnfeltia plicata</name>
    <dbReference type="NCBI Taxonomy" id="28023"/>
    <lineage>
        <taxon>Eukaryota</taxon>
        <taxon>Rhodophyta</taxon>
        <taxon>Florideophyceae</taxon>
        <taxon>Ahnfeltiophycidae</taxon>
        <taxon>Ahnfeltiales</taxon>
        <taxon>Ahnfeltiaceae</taxon>
        <taxon>Ahnfeltia</taxon>
    </lineage>
</organism>
<dbReference type="PANTHER" id="PTHR46018:SF2">
    <property type="entry name" value="ZINC PHOSPHODIESTERASE ELAC PROTEIN 1"/>
    <property type="match status" value="1"/>
</dbReference>
<dbReference type="SUPFAM" id="SSF56281">
    <property type="entry name" value="Metallo-hydrolase/oxidoreductase"/>
    <property type="match status" value="1"/>
</dbReference>
<dbReference type="AlphaFoldDB" id="A0A1C9CB47"/>
<name>A0A1C9CB47_9FLOR</name>
<dbReference type="EMBL" id="KX284715">
    <property type="protein sequence ID" value="AOM65611.1"/>
    <property type="molecule type" value="Genomic_DNA"/>
</dbReference>
<accession>A0A1C9CB47</accession>
<gene>
    <name evidence="1" type="primary">ycf56</name>
    <name evidence="1" type="ORF">Ahnf_126</name>
</gene>
<dbReference type="Gene3D" id="3.60.15.10">
    <property type="entry name" value="Ribonuclease Z/Hydroxyacylglutathione hydrolase-like"/>
    <property type="match status" value="1"/>
</dbReference>
<dbReference type="GeneID" id="29069790"/>
<proteinExistence type="predicted"/>